<evidence type="ECO:0000313" key="5">
    <source>
        <dbReference type="Proteomes" id="UP000321204"/>
    </source>
</evidence>
<proteinExistence type="predicted"/>
<dbReference type="Gene3D" id="3.30.1330.60">
    <property type="entry name" value="OmpA-like domain"/>
    <property type="match status" value="1"/>
</dbReference>
<sequence length="275" mass="30621">MKFVYNSLIFSALVLCFSSCVSQKKYQEALSREQSLMSQSTQQADEIVRLKGQIENLQKDNARLIGQIDEALKKYSQASGQANLTQKQLEAEQQRLLDLRKLLQQQSEAVENLRKKMADALTGFNSNELTVFTKNGRVYVSLQESLLFPSGSAVVNEKGKQALATLAQALNNSPDINVVVEGHTDSIPIRKTFEDNWALSVARATSIVRLLTNTYAVDPTRVTASGRSYFEPVDTNSTPEGRQRNRRTEIILAPKLDQILQLLQQSKAATEPGTN</sequence>
<evidence type="ECO:0000256" key="2">
    <source>
        <dbReference type="SAM" id="Coils"/>
    </source>
</evidence>
<dbReference type="EMBL" id="CP042433">
    <property type="protein sequence ID" value="QEC57427.1"/>
    <property type="molecule type" value="Genomic_DNA"/>
</dbReference>
<dbReference type="KEGG" id="fgg:FSB75_16460"/>
<feature type="domain" description="OmpA-like" evidence="3">
    <location>
        <begin position="135"/>
        <end position="256"/>
    </location>
</feature>
<feature type="coiled-coil region" evidence="2">
    <location>
        <begin position="40"/>
        <end position="116"/>
    </location>
</feature>
<evidence type="ECO:0000256" key="1">
    <source>
        <dbReference type="PROSITE-ProRule" id="PRU00473"/>
    </source>
</evidence>
<keyword evidence="1" id="KW-0472">Membrane</keyword>
<evidence type="ECO:0000259" key="3">
    <source>
        <dbReference type="PROSITE" id="PS51123"/>
    </source>
</evidence>
<gene>
    <name evidence="4" type="ORF">FSB75_16460</name>
</gene>
<dbReference type="InterPro" id="IPR050330">
    <property type="entry name" value="Bact_OuterMem_StrucFunc"/>
</dbReference>
<dbReference type="InterPro" id="IPR006665">
    <property type="entry name" value="OmpA-like"/>
</dbReference>
<dbReference type="InterPro" id="IPR036737">
    <property type="entry name" value="OmpA-like_sf"/>
</dbReference>
<name>A0A5B8UL81_9BACT</name>
<evidence type="ECO:0000313" key="4">
    <source>
        <dbReference type="EMBL" id="QEC57427.1"/>
    </source>
</evidence>
<dbReference type="GO" id="GO:0016020">
    <property type="term" value="C:membrane"/>
    <property type="evidence" value="ECO:0007669"/>
    <property type="project" value="UniProtKB-UniRule"/>
</dbReference>
<keyword evidence="5" id="KW-1185">Reference proteome</keyword>
<dbReference type="RefSeq" id="WP_146789727.1">
    <property type="nucleotide sequence ID" value="NZ_BAABIO010000003.1"/>
</dbReference>
<accession>A0A5B8UL81</accession>
<dbReference type="Proteomes" id="UP000321204">
    <property type="component" value="Chromosome"/>
</dbReference>
<dbReference type="PROSITE" id="PS51123">
    <property type="entry name" value="OMPA_2"/>
    <property type="match status" value="1"/>
</dbReference>
<dbReference type="Pfam" id="PF00691">
    <property type="entry name" value="OmpA"/>
    <property type="match status" value="1"/>
</dbReference>
<dbReference type="OrthoDB" id="9815217at2"/>
<keyword evidence="2" id="KW-0175">Coiled coil</keyword>
<dbReference type="AlphaFoldDB" id="A0A5B8UL81"/>
<organism evidence="4 5">
    <name type="scientific">Flavisolibacter ginsenosidimutans</name>
    <dbReference type="NCBI Taxonomy" id="661481"/>
    <lineage>
        <taxon>Bacteria</taxon>
        <taxon>Pseudomonadati</taxon>
        <taxon>Bacteroidota</taxon>
        <taxon>Chitinophagia</taxon>
        <taxon>Chitinophagales</taxon>
        <taxon>Chitinophagaceae</taxon>
        <taxon>Flavisolibacter</taxon>
    </lineage>
</organism>
<dbReference type="CDD" id="cd07185">
    <property type="entry name" value="OmpA_C-like"/>
    <property type="match status" value="1"/>
</dbReference>
<dbReference type="PANTHER" id="PTHR30329">
    <property type="entry name" value="STATOR ELEMENT OF FLAGELLAR MOTOR COMPLEX"/>
    <property type="match status" value="1"/>
</dbReference>
<reference evidence="4 5" key="1">
    <citation type="journal article" date="2015" name="Int. J. Syst. Evol. Microbiol.">
        <title>Flavisolibacter ginsenosidimutans sp. nov., with ginsenoside-converting activity isolated from soil used for cultivating ginseng.</title>
        <authorList>
            <person name="Zhao Y."/>
            <person name="Liu Q."/>
            <person name="Kang M.S."/>
            <person name="Jin F."/>
            <person name="Yu H."/>
            <person name="Im W.T."/>
        </authorList>
    </citation>
    <scope>NUCLEOTIDE SEQUENCE [LARGE SCALE GENOMIC DNA]</scope>
    <source>
        <strain evidence="4 5">Gsoil 636</strain>
    </source>
</reference>
<dbReference type="PANTHER" id="PTHR30329:SF21">
    <property type="entry name" value="LIPOPROTEIN YIAD-RELATED"/>
    <property type="match status" value="1"/>
</dbReference>
<protein>
    <submittedName>
        <fullName evidence="4">OmpA family protein</fullName>
    </submittedName>
</protein>
<dbReference type="SUPFAM" id="SSF103088">
    <property type="entry name" value="OmpA-like"/>
    <property type="match status" value="1"/>
</dbReference>